<dbReference type="GO" id="GO:0004565">
    <property type="term" value="F:beta-galactosidase activity"/>
    <property type="evidence" value="ECO:0007669"/>
    <property type="project" value="InterPro"/>
</dbReference>
<protein>
    <submittedName>
        <fullName evidence="2">Beta-galactosidase trimerization domain-containing protein</fullName>
    </submittedName>
</protein>
<dbReference type="SUPFAM" id="SSF52317">
    <property type="entry name" value="Class I glutamine amidotransferase-like"/>
    <property type="match status" value="1"/>
</dbReference>
<dbReference type="Pfam" id="PF14871">
    <property type="entry name" value="GHL6"/>
    <property type="match status" value="1"/>
</dbReference>
<accession>A0AA96LGX1</accession>
<reference evidence="2 3" key="1">
    <citation type="submission" date="2022-02" db="EMBL/GenBank/DDBJ databases">
        <title>Paenibacillus sp. MBLB1776 Whole Genome Shotgun Sequencing.</title>
        <authorList>
            <person name="Hwang C.Y."/>
            <person name="Cho E.-S."/>
            <person name="Seo M.-J."/>
        </authorList>
    </citation>
    <scope>NUCLEOTIDE SEQUENCE [LARGE SCALE GENOMIC DNA]</scope>
    <source>
        <strain evidence="2 3">MBLB1776</strain>
    </source>
</reference>
<evidence type="ECO:0000313" key="3">
    <source>
        <dbReference type="Proteomes" id="UP001305702"/>
    </source>
</evidence>
<dbReference type="GO" id="GO:0005975">
    <property type="term" value="P:carbohydrate metabolic process"/>
    <property type="evidence" value="ECO:0007669"/>
    <property type="project" value="InterPro"/>
</dbReference>
<dbReference type="InterPro" id="IPR013738">
    <property type="entry name" value="Beta_galactosidase_Trimer"/>
</dbReference>
<dbReference type="SUPFAM" id="SSF51445">
    <property type="entry name" value="(Trans)glycosidases"/>
    <property type="match status" value="1"/>
</dbReference>
<evidence type="ECO:0000313" key="2">
    <source>
        <dbReference type="EMBL" id="WNQ13058.1"/>
    </source>
</evidence>
<dbReference type="Proteomes" id="UP001305702">
    <property type="component" value="Chromosome"/>
</dbReference>
<dbReference type="KEGG" id="paun:MJA45_08540"/>
<keyword evidence="3" id="KW-1185">Reference proteome</keyword>
<dbReference type="InterPro" id="IPR029062">
    <property type="entry name" value="Class_I_gatase-like"/>
</dbReference>
<evidence type="ECO:0000259" key="1">
    <source>
        <dbReference type="Pfam" id="PF08532"/>
    </source>
</evidence>
<dbReference type="InterPro" id="IPR017853">
    <property type="entry name" value="GH"/>
</dbReference>
<dbReference type="EMBL" id="CP130318">
    <property type="protein sequence ID" value="WNQ13058.1"/>
    <property type="molecule type" value="Genomic_DNA"/>
</dbReference>
<dbReference type="Gene3D" id="3.20.20.80">
    <property type="entry name" value="Glycosidases"/>
    <property type="match status" value="2"/>
</dbReference>
<feature type="domain" description="Beta-galactosidase trimerisation" evidence="1">
    <location>
        <begin position="394"/>
        <end position="575"/>
    </location>
</feature>
<dbReference type="Gene3D" id="3.40.50.880">
    <property type="match status" value="1"/>
</dbReference>
<gene>
    <name evidence="2" type="ORF">MJA45_08540</name>
</gene>
<dbReference type="Pfam" id="PF08532">
    <property type="entry name" value="Glyco_hydro_42M"/>
    <property type="match status" value="1"/>
</dbReference>
<name>A0AA96LGX1_9BACL</name>
<proteinExistence type="predicted"/>
<dbReference type="AlphaFoldDB" id="A0AA96LGX1"/>
<dbReference type="CDD" id="cd03143">
    <property type="entry name" value="A4_beta-galactosidase_middle_domain"/>
    <property type="match status" value="1"/>
</dbReference>
<dbReference type="RefSeq" id="WP_315606838.1">
    <property type="nucleotide sequence ID" value="NZ_CP130318.1"/>
</dbReference>
<sequence>MTIPRRWHEKPMRIIDFIPPEPDRFENLNVEQQYRIRLGLGFNAEHVEVNDVSLGESGITFYPSEVALEVRKDVLKEIVETYDAEALRPLVYFNVHWLAPSLSERHPEWLQLGEDGRMLPSAYGAGGYSCVNSSFREYAFGTIRALARYAIGGIFLDGPIFREDGCYCPACRERFQAEYGHEAPAAPRPGSREDIEWAAFRRSSIARFMEDSSLVLKKHRPEAIIYMNNPQLAPNRLCSRDNRMTVPYQDMLLAEGGFLGGDLRTLPVWKPAATALLLEAQAGGKPYCVAIAGRQSPWSRYLLTPAETWLAHAMAVAHGAWTWYGVYNDNNRDTRMQTVGEINAFLKEHEEWYTGTSSAARIGLVWSYATANYYQTTAAETDFTDAKTSVGDRRKNDSRKAFHGWFDLLSRSRIPFDLLDDTSLTDGSLEKYEAVILPGVSCLSAAEAEAVRRYVSEGGKLIATFDTGFYDEYGRPLEMSALSDVFGLEGDAAVRVCQYDHVPVPEGEELFRSVDQTLVPAPGLVVEGQAAADALPIGFYREPQVSRYCELPPATEHPFAIRNGYGKGTCLYVTGNADTMYADYSLPEYRTMLGEAAAAMSAPQVEVEFEAELESVHLSLRRKDESLVLHLINYTGSMTRPLTGILKQRDVAIRIKDIPEGEWAASALRTGEALPVTRRDGGLAVRLPELDEYEVIVFSPVQV</sequence>
<dbReference type="InterPro" id="IPR028212">
    <property type="entry name" value="GHL6"/>
</dbReference>
<organism evidence="2 3">
    <name type="scientific">Paenibacillus aurantius</name>
    <dbReference type="NCBI Taxonomy" id="2918900"/>
    <lineage>
        <taxon>Bacteria</taxon>
        <taxon>Bacillati</taxon>
        <taxon>Bacillota</taxon>
        <taxon>Bacilli</taxon>
        <taxon>Bacillales</taxon>
        <taxon>Paenibacillaceae</taxon>
        <taxon>Paenibacillus</taxon>
    </lineage>
</organism>